<proteinExistence type="predicted"/>
<dbReference type="STRING" id="180197.SAMN02982919_01433"/>
<gene>
    <name evidence="1" type="ORF">SAMN02982919_01433</name>
</gene>
<dbReference type="RefSeq" id="WP_177172845.1">
    <property type="nucleotide sequence ID" value="NZ_FOGD01000003.1"/>
</dbReference>
<evidence type="ECO:0000313" key="1">
    <source>
        <dbReference type="EMBL" id="SEQ93619.1"/>
    </source>
</evidence>
<dbReference type="EMBL" id="FOGD01000003">
    <property type="protein sequence ID" value="SEQ93619.1"/>
    <property type="molecule type" value="Genomic_DNA"/>
</dbReference>
<reference evidence="1 2" key="1">
    <citation type="submission" date="2016-10" db="EMBL/GenBank/DDBJ databases">
        <authorList>
            <person name="de Groot N.N."/>
        </authorList>
    </citation>
    <scope>NUCLEOTIDE SEQUENCE [LARGE SCALE GENOMIC DNA]</scope>
    <source>
        <strain evidence="1 2">ATCC 35958</strain>
    </source>
</reference>
<evidence type="ECO:0000313" key="2">
    <source>
        <dbReference type="Proteomes" id="UP000199766"/>
    </source>
</evidence>
<sequence>MIERSAWQLDIDVQAAFVAKRMGLCVVRIAHELADPPEEQQAAAAA</sequence>
<accession>A0A1H9K3G9</accession>
<keyword evidence="2" id="KW-1185">Reference proteome</keyword>
<name>A0A1H9K3G9_9BURK</name>
<dbReference type="AlphaFoldDB" id="A0A1H9K3G9"/>
<dbReference type="Proteomes" id="UP000199766">
    <property type="component" value="Unassembled WGS sequence"/>
</dbReference>
<organism evidence="1 2">
    <name type="scientific">Giesbergeria anulus</name>
    <dbReference type="NCBI Taxonomy" id="180197"/>
    <lineage>
        <taxon>Bacteria</taxon>
        <taxon>Pseudomonadati</taxon>
        <taxon>Pseudomonadota</taxon>
        <taxon>Betaproteobacteria</taxon>
        <taxon>Burkholderiales</taxon>
        <taxon>Comamonadaceae</taxon>
        <taxon>Giesbergeria</taxon>
    </lineage>
</organism>
<protein>
    <submittedName>
        <fullName evidence="1">Uncharacterized protein</fullName>
    </submittedName>
</protein>